<dbReference type="WBParaSite" id="ES5_v2.g29181.t1">
    <property type="protein sequence ID" value="ES5_v2.g29181.t1"/>
    <property type="gene ID" value="ES5_v2.g29181"/>
</dbReference>
<accession>A0AC34GHQ5</accession>
<sequence>SFYPDQTFKGRAGTNGFDCHEMQEDRPWTYQTDYFGYVGTMHVLIFGLYMKTFYHATRKVYAFTEQLKRRYPLCETWTNIFRDFLNIPSCDKLPSWEAVVTQLKQDLEDFATEDVCAWRRAIDKCNSILRQSVN</sequence>
<dbReference type="Proteomes" id="UP000887579">
    <property type="component" value="Unplaced"/>
</dbReference>
<organism evidence="1 2">
    <name type="scientific">Panagrolaimus sp. ES5</name>
    <dbReference type="NCBI Taxonomy" id="591445"/>
    <lineage>
        <taxon>Eukaryota</taxon>
        <taxon>Metazoa</taxon>
        <taxon>Ecdysozoa</taxon>
        <taxon>Nematoda</taxon>
        <taxon>Chromadorea</taxon>
        <taxon>Rhabditida</taxon>
        <taxon>Tylenchina</taxon>
        <taxon>Panagrolaimomorpha</taxon>
        <taxon>Panagrolaimoidea</taxon>
        <taxon>Panagrolaimidae</taxon>
        <taxon>Panagrolaimus</taxon>
    </lineage>
</organism>
<protein>
    <submittedName>
        <fullName evidence="2">Uncharacterized protein</fullName>
    </submittedName>
</protein>
<name>A0AC34GHQ5_9BILA</name>
<evidence type="ECO:0000313" key="1">
    <source>
        <dbReference type="Proteomes" id="UP000887579"/>
    </source>
</evidence>
<proteinExistence type="predicted"/>
<evidence type="ECO:0000313" key="2">
    <source>
        <dbReference type="WBParaSite" id="ES5_v2.g29181.t1"/>
    </source>
</evidence>
<reference evidence="2" key="1">
    <citation type="submission" date="2022-11" db="UniProtKB">
        <authorList>
            <consortium name="WormBaseParasite"/>
        </authorList>
    </citation>
    <scope>IDENTIFICATION</scope>
</reference>